<proteinExistence type="predicted"/>
<dbReference type="RefSeq" id="WP_345584478.1">
    <property type="nucleotide sequence ID" value="NZ_BAABLV010000063.1"/>
</dbReference>
<evidence type="ECO:0000313" key="2">
    <source>
        <dbReference type="Proteomes" id="UP001501521"/>
    </source>
</evidence>
<gene>
    <name evidence="1" type="ORF">GCM10025789_30850</name>
</gene>
<reference evidence="2" key="1">
    <citation type="journal article" date="2019" name="Int. J. Syst. Evol. Microbiol.">
        <title>The Global Catalogue of Microorganisms (GCM) 10K type strain sequencing project: providing services to taxonomists for standard genome sequencing and annotation.</title>
        <authorList>
            <consortium name="The Broad Institute Genomics Platform"/>
            <consortium name="The Broad Institute Genome Sequencing Center for Infectious Disease"/>
            <person name="Wu L."/>
            <person name="Ma J."/>
        </authorList>
    </citation>
    <scope>NUCLEOTIDE SEQUENCE [LARGE SCALE GENOMIC DNA]</scope>
    <source>
        <strain evidence="2">JCM 19125</strain>
    </source>
</reference>
<name>A0ABP9FNK5_9ACTN</name>
<evidence type="ECO:0000313" key="1">
    <source>
        <dbReference type="EMBL" id="GAA4909423.1"/>
    </source>
</evidence>
<comment type="caution">
    <text evidence="1">The sequence shown here is derived from an EMBL/GenBank/DDBJ whole genome shotgun (WGS) entry which is preliminary data.</text>
</comment>
<dbReference type="Proteomes" id="UP001501521">
    <property type="component" value="Unassembled WGS sequence"/>
</dbReference>
<organism evidence="1 2">
    <name type="scientific">Tessaracoccus lubricantis</name>
    <dbReference type="NCBI Taxonomy" id="545543"/>
    <lineage>
        <taxon>Bacteria</taxon>
        <taxon>Bacillati</taxon>
        <taxon>Actinomycetota</taxon>
        <taxon>Actinomycetes</taxon>
        <taxon>Propionibacteriales</taxon>
        <taxon>Propionibacteriaceae</taxon>
        <taxon>Tessaracoccus</taxon>
    </lineage>
</organism>
<keyword evidence="2" id="KW-1185">Reference proteome</keyword>
<accession>A0ABP9FNK5</accession>
<sequence>MAHLITIVDRAWELRQRVEAAREAATAAKRHYDQAQQAWDAARRDLDAYLHTTNR</sequence>
<dbReference type="EMBL" id="BAABLV010000063">
    <property type="protein sequence ID" value="GAA4909423.1"/>
    <property type="molecule type" value="Genomic_DNA"/>
</dbReference>
<protein>
    <submittedName>
        <fullName evidence="1">Uncharacterized protein</fullName>
    </submittedName>
</protein>